<evidence type="ECO:0000313" key="8">
    <source>
        <dbReference type="EMBL" id="ADV42188.1"/>
    </source>
</evidence>
<keyword evidence="4" id="KW-0472">Membrane</keyword>
<dbReference type="Pfam" id="PF12771">
    <property type="entry name" value="SusD-like_2"/>
    <property type="match status" value="1"/>
</dbReference>
<dbReference type="SUPFAM" id="SSF48452">
    <property type="entry name" value="TPR-like"/>
    <property type="match status" value="1"/>
</dbReference>
<dbReference type="PATRIC" id="fig|693979.3.peg.166"/>
<evidence type="ECO:0000256" key="5">
    <source>
        <dbReference type="ARBA" id="ARBA00023237"/>
    </source>
</evidence>
<organism evidence="8 9">
    <name type="scientific">Bacteroides helcogenes (strain ATCC 35417 / DSM 20613 / JCM 6297 / CCUG 15421 / P 36-108)</name>
    <dbReference type="NCBI Taxonomy" id="693979"/>
    <lineage>
        <taxon>Bacteria</taxon>
        <taxon>Pseudomonadati</taxon>
        <taxon>Bacteroidota</taxon>
        <taxon>Bacteroidia</taxon>
        <taxon>Bacteroidales</taxon>
        <taxon>Bacteroidaceae</taxon>
        <taxon>Bacteroides</taxon>
    </lineage>
</organism>
<dbReference type="eggNOG" id="COG0457">
    <property type="taxonomic scope" value="Bacteria"/>
</dbReference>
<reference key="1">
    <citation type="submission" date="2010-11" db="EMBL/GenBank/DDBJ databases">
        <title>The complete genome of Bacteroides helcogenes P 36-108.</title>
        <authorList>
            <consortium name="US DOE Joint Genome Institute (JGI-PGF)"/>
            <person name="Lucas S."/>
            <person name="Copeland A."/>
            <person name="Lapidus A."/>
            <person name="Bruce D."/>
            <person name="Goodwin L."/>
            <person name="Pitluck S."/>
            <person name="Kyrpides N."/>
            <person name="Mavromatis K."/>
            <person name="Ivanova N."/>
            <person name="Zeytun A."/>
            <person name="Brettin T."/>
            <person name="Detter J.C."/>
            <person name="Tapia R."/>
            <person name="Han C."/>
            <person name="Land M."/>
            <person name="Hauser L."/>
            <person name="Markowitz V."/>
            <person name="Cheng J.-F."/>
            <person name="Hugenholtz P."/>
            <person name="Woyke T."/>
            <person name="Wu D."/>
            <person name="Gronow S."/>
            <person name="Wellnitz S."/>
            <person name="Brambilla E."/>
            <person name="Klenk H.-P."/>
            <person name="Eisen J.A."/>
        </authorList>
    </citation>
    <scope>NUCLEOTIDE SEQUENCE</scope>
    <source>
        <strain>P 36-108</strain>
    </source>
</reference>
<evidence type="ECO:0000313" key="9">
    <source>
        <dbReference type="Proteomes" id="UP000008630"/>
    </source>
</evidence>
<feature type="signal peptide" evidence="6">
    <location>
        <begin position="1"/>
        <end position="17"/>
    </location>
</feature>
<dbReference type="STRING" id="693979.Bache_0158"/>
<evidence type="ECO:0000256" key="1">
    <source>
        <dbReference type="ARBA" id="ARBA00004442"/>
    </source>
</evidence>
<dbReference type="RefSeq" id="WP_013545826.1">
    <property type="nucleotide sequence ID" value="NC_014933.1"/>
</dbReference>
<keyword evidence="5" id="KW-0998">Cell outer membrane</keyword>
<comment type="subcellular location">
    <subcellularLocation>
        <location evidence="1">Cell outer membrane</location>
    </subcellularLocation>
</comment>
<accession>E6SSL6</accession>
<dbReference type="Proteomes" id="UP000008630">
    <property type="component" value="Chromosome"/>
</dbReference>
<dbReference type="InterPro" id="IPR011990">
    <property type="entry name" value="TPR-like_helical_dom_sf"/>
</dbReference>
<reference evidence="8 9" key="2">
    <citation type="journal article" date="2011" name="Stand. Genomic Sci.">
        <title>Complete genome sequence of Bacteroides helcogenes type strain (P 36-108).</title>
        <authorList>
            <person name="Pati A."/>
            <person name="Gronow S."/>
            <person name="Zeytun A."/>
            <person name="Lapidus A."/>
            <person name="Nolan M."/>
            <person name="Hammon N."/>
            <person name="Deshpande S."/>
            <person name="Cheng J.F."/>
            <person name="Tapia R."/>
            <person name="Han C."/>
            <person name="Goodwin L."/>
            <person name="Pitluck S."/>
            <person name="Liolios K."/>
            <person name="Pagani I."/>
            <person name="Ivanova N."/>
            <person name="Mavromatis K."/>
            <person name="Chen A."/>
            <person name="Palaniappan K."/>
            <person name="Land M."/>
            <person name="Hauser L."/>
            <person name="Chang Y.J."/>
            <person name="Jeffries C.D."/>
            <person name="Detter J.C."/>
            <person name="Brambilla E."/>
            <person name="Rohde M."/>
            <person name="Goker M."/>
            <person name="Woyke T."/>
            <person name="Bristow J."/>
            <person name="Eisen J.A."/>
            <person name="Markowitz V."/>
            <person name="Hugenholtz P."/>
            <person name="Kyrpides N.C."/>
            <person name="Klenk H.P."/>
            <person name="Lucas S."/>
        </authorList>
    </citation>
    <scope>NUCLEOTIDE SEQUENCE [LARGE SCALE GENOMIC DNA]</scope>
    <source>
        <strain evidence="9">ATCC 35417 / DSM 20613 / JCM 6297 / CCUG 15421 / P 36-108</strain>
    </source>
</reference>
<dbReference type="Pfam" id="PF07980">
    <property type="entry name" value="SusD_RagB"/>
    <property type="match status" value="1"/>
</dbReference>
<feature type="chain" id="PRO_5003209373" evidence="6">
    <location>
        <begin position="18"/>
        <end position="602"/>
    </location>
</feature>
<dbReference type="PROSITE" id="PS51257">
    <property type="entry name" value="PROKAR_LIPOPROTEIN"/>
    <property type="match status" value="1"/>
</dbReference>
<keyword evidence="9" id="KW-1185">Reference proteome</keyword>
<evidence type="ECO:0000256" key="4">
    <source>
        <dbReference type="ARBA" id="ARBA00023136"/>
    </source>
</evidence>
<feature type="domain" description="RagB/SusD" evidence="7">
    <location>
        <begin position="305"/>
        <end position="602"/>
    </location>
</feature>
<dbReference type="GO" id="GO:0009279">
    <property type="term" value="C:cell outer membrane"/>
    <property type="evidence" value="ECO:0007669"/>
    <property type="project" value="UniProtKB-SubCell"/>
</dbReference>
<evidence type="ECO:0000259" key="7">
    <source>
        <dbReference type="Pfam" id="PF07980"/>
    </source>
</evidence>
<sequence>MKNIIYKYALIALSAVAISSCDLTEEQQSTAGRSMVFGSESGLAAYTYSFYDQLPDYGNAFKQDATAADFAAKNSTGTYESGAYTTNTSTGWSWSALRNINYFIKYNTNEAVSEVVRNNYTGIARLFRAYFYFDKLVTYGEVPWIDEPIASDDSEKLYAPRDTRDVIITKMIEDLDYAFANITASGVTGNSNTVNKWTAAFLKSRVCLFEASWRKYHAGTDYVKNCTITADALFTEAADAARLVMDSGVYSIYTGTAYANGRGSYRELFISDNTVVQEVILACSTDKTLQMGEQNWWYNSSTYGPHLCMTRVFAKTYLNRDGSFYDEKNSDGSYKTFVEETAGRDTRLNQTIRGYDYTRKDASGNYVATAANYTGHTLTGYQFTKYVMDDVSYDDGRNNDNDIPIFRYAEVLLNYAEAKAELGILTDAEWKNTIGVLRRRAGITGGDLDKLPTVTDAYLQKNYYPSISNPVILEIRRERAIELCLEGTRLNDLKRWACGKLWETNEWTGVYIPALDTPLDMNGDGVNDVYITKDTKYSGEYNSILVKLGSTQTVQELADDPNHGYIYWYHITSRVWNDNMYLYPIPQEVRNINGSITQNPGW</sequence>
<dbReference type="KEGG" id="bhl:Bache_0158"/>
<dbReference type="InterPro" id="IPR012944">
    <property type="entry name" value="SusD_RagB_dom"/>
</dbReference>
<dbReference type="AlphaFoldDB" id="E6SSL6"/>
<dbReference type="EMBL" id="CP002352">
    <property type="protein sequence ID" value="ADV42188.1"/>
    <property type="molecule type" value="Genomic_DNA"/>
</dbReference>
<name>E6SSL6_BACT6</name>
<protein>
    <submittedName>
        <fullName evidence="8">RagB/SusD domain protein</fullName>
    </submittedName>
</protein>
<dbReference type="OrthoDB" id="1031584at2"/>
<comment type="similarity">
    <text evidence="2">Belongs to the SusD family.</text>
</comment>
<keyword evidence="3 6" id="KW-0732">Signal</keyword>
<evidence type="ECO:0000256" key="3">
    <source>
        <dbReference type="ARBA" id="ARBA00022729"/>
    </source>
</evidence>
<gene>
    <name evidence="8" type="ordered locus">Bache_0158</name>
</gene>
<dbReference type="Gene3D" id="1.25.40.390">
    <property type="match status" value="1"/>
</dbReference>
<dbReference type="HOGENOM" id="CLU_015553_0_1_10"/>
<evidence type="ECO:0000256" key="6">
    <source>
        <dbReference type="SAM" id="SignalP"/>
    </source>
</evidence>
<proteinExistence type="inferred from homology"/>
<dbReference type="InterPro" id="IPR041662">
    <property type="entry name" value="SusD-like_2"/>
</dbReference>
<evidence type="ECO:0000256" key="2">
    <source>
        <dbReference type="ARBA" id="ARBA00006275"/>
    </source>
</evidence>